<keyword evidence="3" id="KW-1185">Reference proteome</keyword>
<reference evidence="2 3" key="1">
    <citation type="journal article" date="2019" name="Int. J. Syst. Evol. Microbiol.">
        <title>The Global Catalogue of Microorganisms (GCM) 10K type strain sequencing project: providing services to taxonomists for standard genome sequencing and annotation.</title>
        <authorList>
            <consortium name="The Broad Institute Genomics Platform"/>
            <consortium name="The Broad Institute Genome Sequencing Center for Infectious Disease"/>
            <person name="Wu L."/>
            <person name="Ma J."/>
        </authorList>
    </citation>
    <scope>NUCLEOTIDE SEQUENCE [LARGE SCALE GENOMIC DNA]</scope>
    <source>
        <strain evidence="2 3">JCM 3380</strain>
    </source>
</reference>
<proteinExistence type="predicted"/>
<feature type="domain" description="NmrA-like" evidence="1">
    <location>
        <begin position="2"/>
        <end position="209"/>
    </location>
</feature>
<dbReference type="Pfam" id="PF05368">
    <property type="entry name" value="NmrA"/>
    <property type="match status" value="1"/>
</dbReference>
<dbReference type="InterPro" id="IPR051604">
    <property type="entry name" value="Ergot_Alk_Oxidoreductase"/>
</dbReference>
<dbReference type="EMBL" id="BAAABU010000022">
    <property type="protein sequence ID" value="GAA0254087.1"/>
    <property type="molecule type" value="Genomic_DNA"/>
</dbReference>
<dbReference type="RefSeq" id="WP_343937875.1">
    <property type="nucleotide sequence ID" value="NZ_BAAABU010000022.1"/>
</dbReference>
<dbReference type="InterPro" id="IPR008030">
    <property type="entry name" value="NmrA-like"/>
</dbReference>
<evidence type="ECO:0000313" key="3">
    <source>
        <dbReference type="Proteomes" id="UP001500416"/>
    </source>
</evidence>
<comment type="caution">
    <text evidence="2">The sequence shown here is derived from an EMBL/GenBank/DDBJ whole genome shotgun (WGS) entry which is preliminary data.</text>
</comment>
<gene>
    <name evidence="2" type="ORF">GCM10010492_63520</name>
</gene>
<name>A0ABN0UL12_9PSEU</name>
<protein>
    <submittedName>
        <fullName evidence="2">NAD(P)H-binding protein</fullName>
    </submittedName>
</protein>
<dbReference type="Gene3D" id="3.90.25.10">
    <property type="entry name" value="UDP-galactose 4-epimerase, domain 1"/>
    <property type="match status" value="1"/>
</dbReference>
<dbReference type="Proteomes" id="UP001500416">
    <property type="component" value="Unassembled WGS sequence"/>
</dbReference>
<dbReference type="Gene3D" id="3.40.50.720">
    <property type="entry name" value="NAD(P)-binding Rossmann-like Domain"/>
    <property type="match status" value="1"/>
</dbReference>
<organism evidence="2 3">
    <name type="scientific">Saccharothrix mutabilis subsp. mutabilis</name>
    <dbReference type="NCBI Taxonomy" id="66855"/>
    <lineage>
        <taxon>Bacteria</taxon>
        <taxon>Bacillati</taxon>
        <taxon>Actinomycetota</taxon>
        <taxon>Actinomycetes</taxon>
        <taxon>Pseudonocardiales</taxon>
        <taxon>Pseudonocardiaceae</taxon>
        <taxon>Saccharothrix</taxon>
    </lineage>
</organism>
<accession>A0ABN0UL12</accession>
<evidence type="ECO:0000259" key="1">
    <source>
        <dbReference type="Pfam" id="PF05368"/>
    </source>
</evidence>
<evidence type="ECO:0000313" key="2">
    <source>
        <dbReference type="EMBL" id="GAA0254087.1"/>
    </source>
</evidence>
<dbReference type="PANTHER" id="PTHR43162:SF1">
    <property type="entry name" value="PRESTALK A DIFFERENTIATION PROTEIN A"/>
    <property type="match status" value="1"/>
</dbReference>
<dbReference type="SUPFAM" id="SSF51735">
    <property type="entry name" value="NAD(P)-binding Rossmann-fold domains"/>
    <property type="match status" value="1"/>
</dbReference>
<sequence>MTILVTGATGVVGRNVVARLLAAGREVRALTRSSTGLPAGVEVVHGDLDAPRAEWFRGVDRLYLFPAGAGEAAAVAARCGVRRIVDLSAASVTIGLHDNPVERAVEETGVEWTHVRPAGFMANLLPVWAPSIRARRVVRYPFADEASVPVHEADVAAVAVAALLEDGHAGRAYTLTGPASITNREQVAAIAAALGEDVRYEEVSREVARAELRRLGGFAAEYADLLLGFVNYDGGGSSGEGFSDDDYSALLKPWPDVEIATGRPARAYARWARDHVADFR</sequence>
<dbReference type="PANTHER" id="PTHR43162">
    <property type="match status" value="1"/>
</dbReference>
<dbReference type="InterPro" id="IPR036291">
    <property type="entry name" value="NAD(P)-bd_dom_sf"/>
</dbReference>